<dbReference type="Pfam" id="PF10067">
    <property type="entry name" value="DUF2306"/>
    <property type="match status" value="1"/>
</dbReference>
<dbReference type="RefSeq" id="WP_160632508.1">
    <property type="nucleotide sequence ID" value="NZ_WWNE01000005.1"/>
</dbReference>
<dbReference type="Proteomes" id="UP000470771">
    <property type="component" value="Unassembled WGS sequence"/>
</dbReference>
<keyword evidence="1" id="KW-1133">Transmembrane helix</keyword>
<keyword evidence="3" id="KW-1185">Reference proteome</keyword>
<dbReference type="EMBL" id="WWNE01000005">
    <property type="protein sequence ID" value="NBG65555.1"/>
    <property type="molecule type" value="Genomic_DNA"/>
</dbReference>
<accession>A0A6N9NLW0</accession>
<proteinExistence type="predicted"/>
<feature type="transmembrane region" description="Helical" evidence="1">
    <location>
        <begin position="117"/>
        <end position="136"/>
    </location>
</feature>
<sequence length="211" mass="23997">METILNFSLIIHIISGFTALTSGLIVFILKKGNKQHKKIGRVFFYAMLMVIVSALLISVLKQNLFLFMIAIFSLYMNYSGYRSIQNKTLKPNSLDWIVLGIGALNMIGMIYSLNIVLMIFGGISISLVIGDIRIFIKTTRGLPIPRMAWLRRHIGMMMGTYIATVTAFIVTAGPRTEWYSSIQPQWLPWILPSLVLTPMIMYYTKKYASKK</sequence>
<keyword evidence="1" id="KW-0812">Transmembrane</keyword>
<feature type="transmembrane region" description="Helical" evidence="1">
    <location>
        <begin position="6"/>
        <end position="29"/>
    </location>
</feature>
<gene>
    <name evidence="2" type="ORF">GQN54_05470</name>
</gene>
<dbReference type="AlphaFoldDB" id="A0A6N9NLW0"/>
<feature type="transmembrane region" description="Helical" evidence="1">
    <location>
        <begin position="41"/>
        <end position="58"/>
    </location>
</feature>
<evidence type="ECO:0000313" key="3">
    <source>
        <dbReference type="Proteomes" id="UP000470771"/>
    </source>
</evidence>
<name>A0A6N9NLW0_9FLAO</name>
<comment type="caution">
    <text evidence="2">The sequence shown here is derived from an EMBL/GenBank/DDBJ whole genome shotgun (WGS) entry which is preliminary data.</text>
</comment>
<feature type="transmembrane region" description="Helical" evidence="1">
    <location>
        <begin position="156"/>
        <end position="174"/>
    </location>
</feature>
<feature type="transmembrane region" description="Helical" evidence="1">
    <location>
        <begin position="186"/>
        <end position="204"/>
    </location>
</feature>
<dbReference type="InterPro" id="IPR018750">
    <property type="entry name" value="DUF2306_membrane"/>
</dbReference>
<feature type="transmembrane region" description="Helical" evidence="1">
    <location>
        <begin position="93"/>
        <end position="111"/>
    </location>
</feature>
<reference evidence="2 3" key="1">
    <citation type="submission" date="2019-12" db="EMBL/GenBank/DDBJ databases">
        <authorList>
            <person name="Zhao J."/>
        </authorList>
    </citation>
    <scope>NUCLEOTIDE SEQUENCE [LARGE SCALE GENOMIC DNA]</scope>
    <source>
        <strain evidence="2 3">S-15</strain>
    </source>
</reference>
<feature type="transmembrane region" description="Helical" evidence="1">
    <location>
        <begin position="64"/>
        <end position="81"/>
    </location>
</feature>
<organism evidence="2 3">
    <name type="scientific">Acidiluteibacter ferrifornacis</name>
    <dbReference type="NCBI Taxonomy" id="2692424"/>
    <lineage>
        <taxon>Bacteria</taxon>
        <taxon>Pseudomonadati</taxon>
        <taxon>Bacteroidota</taxon>
        <taxon>Flavobacteriia</taxon>
        <taxon>Flavobacteriales</taxon>
        <taxon>Cryomorphaceae</taxon>
        <taxon>Acidiluteibacter</taxon>
    </lineage>
</organism>
<protein>
    <submittedName>
        <fullName evidence="2">DUF2306 domain-containing protein</fullName>
    </submittedName>
</protein>
<keyword evidence="1" id="KW-0472">Membrane</keyword>
<evidence type="ECO:0000313" key="2">
    <source>
        <dbReference type="EMBL" id="NBG65555.1"/>
    </source>
</evidence>
<evidence type="ECO:0000256" key="1">
    <source>
        <dbReference type="SAM" id="Phobius"/>
    </source>
</evidence>